<sequence length="342" mass="38091">MQHRKSYRMAKAGAINQLKLVEEPIDAPGSHQVQVKVHSIGLNFADVFAILGLYSATPKGSFVPGLEYAGEIVAIGEAVSDWKIGDRVMGVTRFGAYTSQINIEENYIAHIPTDWSYQEGAAFLVQALTAYYGLFHLGNIQKGHTVLIHSAAGGVGLLANRMAQKAGAYTIGTVGSESKIELLKEEGYQDYIVRDKHFKKKLHDSLKGRQLNLIMECIGGEVFKAGYDLLAPQGRVVNYGSARYGDTKNSPNWLRLAWLYLTRPKIDPQKMIETNKAILGFNLIWLYEKKDLMSQILNELEALKMPAPYIGHTFNYDQMYEAIKLFQSGKTVGKVVVKVIDE</sequence>
<keyword evidence="4" id="KW-1185">Reference proteome</keyword>
<dbReference type="InterPro" id="IPR036291">
    <property type="entry name" value="NAD(P)-bd_dom_sf"/>
</dbReference>
<dbReference type="Pfam" id="PF08240">
    <property type="entry name" value="ADH_N"/>
    <property type="match status" value="1"/>
</dbReference>
<dbReference type="PANTHER" id="PTHR44054">
    <property type="entry name" value="SYNAPTIC VESICLE MEMBRANE PROTEIN VAT-1 HOMOLOG-LIKE"/>
    <property type="match status" value="1"/>
</dbReference>
<gene>
    <name evidence="3" type="ORF">JKA74_05215</name>
</gene>
<dbReference type="Gene3D" id="3.40.50.720">
    <property type="entry name" value="NAD(P)-binding Rossmann-like Domain"/>
    <property type="match status" value="1"/>
</dbReference>
<dbReference type="EMBL" id="JAEQBW010000001">
    <property type="protein sequence ID" value="MBK6264428.1"/>
    <property type="molecule type" value="Genomic_DNA"/>
</dbReference>
<reference evidence="3" key="1">
    <citation type="submission" date="2021-01" db="EMBL/GenBank/DDBJ databases">
        <title>Marivirga aurantiaca sp. nov., isolated from intertidal surface sediments.</title>
        <authorList>
            <person name="Zhang M."/>
        </authorList>
    </citation>
    <scope>NUCLEOTIDE SEQUENCE</scope>
    <source>
        <strain evidence="3">S37H4</strain>
    </source>
</reference>
<dbReference type="InterPro" id="IPR020843">
    <property type="entry name" value="ER"/>
</dbReference>
<organism evidence="3 4">
    <name type="scientific">Marivirga aurantiaca</name>
    <dbReference type="NCBI Taxonomy" id="2802615"/>
    <lineage>
        <taxon>Bacteria</taxon>
        <taxon>Pseudomonadati</taxon>
        <taxon>Bacteroidota</taxon>
        <taxon>Cytophagia</taxon>
        <taxon>Cytophagales</taxon>
        <taxon>Marivirgaceae</taxon>
        <taxon>Marivirga</taxon>
    </lineage>
</organism>
<dbReference type="PANTHER" id="PTHR44054:SF1">
    <property type="entry name" value="SYNAPTIC VESICLE MEMBRANE PROTEIN VAT-1 HOMOLOG"/>
    <property type="match status" value="1"/>
</dbReference>
<name>A0A934WWL2_9BACT</name>
<dbReference type="InterPro" id="IPR013154">
    <property type="entry name" value="ADH-like_N"/>
</dbReference>
<dbReference type="RefSeq" id="WP_201430090.1">
    <property type="nucleotide sequence ID" value="NZ_JAEQBW010000001.1"/>
</dbReference>
<dbReference type="Gene3D" id="3.90.180.10">
    <property type="entry name" value="Medium-chain alcohol dehydrogenases, catalytic domain"/>
    <property type="match status" value="1"/>
</dbReference>
<dbReference type="InterPro" id="IPR013149">
    <property type="entry name" value="ADH-like_C"/>
</dbReference>
<protein>
    <submittedName>
        <fullName evidence="3">Zinc-binding dehydrogenase</fullName>
    </submittedName>
</protein>
<evidence type="ECO:0000256" key="1">
    <source>
        <dbReference type="ARBA" id="ARBA00023002"/>
    </source>
</evidence>
<comment type="caution">
    <text evidence="3">The sequence shown here is derived from an EMBL/GenBank/DDBJ whole genome shotgun (WGS) entry which is preliminary data.</text>
</comment>
<dbReference type="GO" id="GO:0016491">
    <property type="term" value="F:oxidoreductase activity"/>
    <property type="evidence" value="ECO:0007669"/>
    <property type="project" value="UniProtKB-KW"/>
</dbReference>
<evidence type="ECO:0000313" key="4">
    <source>
        <dbReference type="Proteomes" id="UP000611723"/>
    </source>
</evidence>
<dbReference type="InterPro" id="IPR052100">
    <property type="entry name" value="SV-ATPase_mito-regulator"/>
</dbReference>
<dbReference type="InterPro" id="IPR011032">
    <property type="entry name" value="GroES-like_sf"/>
</dbReference>
<feature type="domain" description="Enoyl reductase (ER)" evidence="2">
    <location>
        <begin position="13"/>
        <end position="337"/>
    </location>
</feature>
<keyword evidence="1" id="KW-0560">Oxidoreductase</keyword>
<evidence type="ECO:0000259" key="2">
    <source>
        <dbReference type="SMART" id="SM00829"/>
    </source>
</evidence>
<dbReference type="SUPFAM" id="SSF50129">
    <property type="entry name" value="GroES-like"/>
    <property type="match status" value="1"/>
</dbReference>
<evidence type="ECO:0000313" key="3">
    <source>
        <dbReference type="EMBL" id="MBK6264428.1"/>
    </source>
</evidence>
<dbReference type="Proteomes" id="UP000611723">
    <property type="component" value="Unassembled WGS sequence"/>
</dbReference>
<dbReference type="SMART" id="SM00829">
    <property type="entry name" value="PKS_ER"/>
    <property type="match status" value="1"/>
</dbReference>
<dbReference type="AlphaFoldDB" id="A0A934WWL2"/>
<dbReference type="SUPFAM" id="SSF51735">
    <property type="entry name" value="NAD(P)-binding Rossmann-fold domains"/>
    <property type="match status" value="1"/>
</dbReference>
<dbReference type="Pfam" id="PF00107">
    <property type="entry name" value="ADH_zinc_N"/>
    <property type="match status" value="1"/>
</dbReference>
<accession>A0A934WWL2</accession>
<proteinExistence type="predicted"/>